<dbReference type="AlphaFoldDB" id="A0A840DXI1"/>
<evidence type="ECO:0000313" key="1">
    <source>
        <dbReference type="EMBL" id="MBB4075197.1"/>
    </source>
</evidence>
<keyword evidence="2" id="KW-1185">Reference proteome</keyword>
<organism evidence="1 2">
    <name type="scientific">Anoxybacteroides voinovskiense</name>
    <dbReference type="NCBI Taxonomy" id="230470"/>
    <lineage>
        <taxon>Bacteria</taxon>
        <taxon>Bacillati</taxon>
        <taxon>Bacillota</taxon>
        <taxon>Bacilli</taxon>
        <taxon>Bacillales</taxon>
        <taxon>Anoxybacillaceae</taxon>
        <taxon>Anoxybacteroides</taxon>
    </lineage>
</organism>
<dbReference type="RefSeq" id="WP_183185703.1">
    <property type="nucleotide sequence ID" value="NZ_BMNP01000026.1"/>
</dbReference>
<dbReference type="Proteomes" id="UP000559598">
    <property type="component" value="Unassembled WGS sequence"/>
</dbReference>
<reference evidence="1 2" key="1">
    <citation type="submission" date="2020-08" db="EMBL/GenBank/DDBJ databases">
        <title>Genomic Encyclopedia of Type Strains, Phase IV (KMG-IV): sequencing the most valuable type-strain genomes for metagenomic binning, comparative biology and taxonomic classification.</title>
        <authorList>
            <person name="Goeker M."/>
        </authorList>
    </citation>
    <scope>NUCLEOTIDE SEQUENCE [LARGE SCALE GENOMIC DNA]</scope>
    <source>
        <strain evidence="1 2">DSM 17075</strain>
    </source>
</reference>
<dbReference type="EMBL" id="JACIDE010000026">
    <property type="protein sequence ID" value="MBB4075197.1"/>
    <property type="molecule type" value="Genomic_DNA"/>
</dbReference>
<gene>
    <name evidence="1" type="ORF">GGR02_003014</name>
</gene>
<sequence>MKTIQVTETELATLKAVLYAQIQQMKREKANGANVDDLLEQYQQAFEALNFAK</sequence>
<accession>A0A840DXI1</accession>
<name>A0A840DXI1_9BACL</name>
<evidence type="ECO:0000313" key="2">
    <source>
        <dbReference type="Proteomes" id="UP000559598"/>
    </source>
</evidence>
<comment type="caution">
    <text evidence="1">The sequence shown here is derived from an EMBL/GenBank/DDBJ whole genome shotgun (WGS) entry which is preliminary data.</text>
</comment>
<protein>
    <submittedName>
        <fullName evidence="1">Uncharacterized protein</fullName>
    </submittedName>
</protein>
<proteinExistence type="predicted"/>